<dbReference type="Pfam" id="PF14317">
    <property type="entry name" value="YcxB"/>
    <property type="match status" value="1"/>
</dbReference>
<evidence type="ECO:0000313" key="3">
    <source>
        <dbReference type="EMBL" id="ODC02374.1"/>
    </source>
</evidence>
<dbReference type="STRING" id="197479.BFW38_01270"/>
<evidence type="ECO:0000259" key="2">
    <source>
        <dbReference type="Pfam" id="PF14317"/>
    </source>
</evidence>
<dbReference type="OrthoDB" id="6116918at2"/>
<dbReference type="EMBL" id="MDTQ01000001">
    <property type="protein sequence ID" value="ODC02374.1"/>
    <property type="molecule type" value="Genomic_DNA"/>
</dbReference>
<evidence type="ECO:0000313" key="4">
    <source>
        <dbReference type="Proteomes" id="UP000094291"/>
    </source>
</evidence>
<keyword evidence="4" id="KW-1185">Reference proteome</keyword>
<dbReference type="RefSeq" id="WP_068996759.1">
    <property type="nucleotide sequence ID" value="NZ_MDTQ01000001.1"/>
</dbReference>
<name>A0A1E2V5X0_9GAMM</name>
<dbReference type="InterPro" id="IPR025588">
    <property type="entry name" value="YcxB-like_C"/>
</dbReference>
<keyword evidence="1" id="KW-1133">Transmembrane helix</keyword>
<accession>A0A1E2V5X0</accession>
<comment type="caution">
    <text evidence="3">The sequence shown here is derived from an EMBL/GenBank/DDBJ whole genome shotgun (WGS) entry which is preliminary data.</text>
</comment>
<evidence type="ECO:0000256" key="1">
    <source>
        <dbReference type="SAM" id="Phobius"/>
    </source>
</evidence>
<feature type="transmembrane region" description="Helical" evidence="1">
    <location>
        <begin position="54"/>
        <end position="70"/>
    </location>
</feature>
<keyword evidence="1" id="KW-0472">Membrane</keyword>
<feature type="transmembrane region" description="Helical" evidence="1">
    <location>
        <begin position="31"/>
        <end position="48"/>
    </location>
</feature>
<protein>
    <recommendedName>
        <fullName evidence="2">YcxB-like C-terminal domain-containing protein</fullName>
    </recommendedName>
</protein>
<dbReference type="AlphaFoldDB" id="A0A1E2V5X0"/>
<reference evidence="3 4" key="1">
    <citation type="submission" date="2016-08" db="EMBL/GenBank/DDBJ databases">
        <authorList>
            <person name="Seilhamer J.J."/>
        </authorList>
    </citation>
    <scope>NUCLEOTIDE SEQUENCE [LARGE SCALE GENOMIC DNA]</scope>
    <source>
        <strain evidence="3 4">PH27A</strain>
    </source>
</reference>
<gene>
    <name evidence="3" type="ORF">BFW38_01270</name>
</gene>
<proteinExistence type="predicted"/>
<organism evidence="3 4">
    <name type="scientific">Terasakiispira papahanaumokuakeensis</name>
    <dbReference type="NCBI Taxonomy" id="197479"/>
    <lineage>
        <taxon>Bacteria</taxon>
        <taxon>Pseudomonadati</taxon>
        <taxon>Pseudomonadota</taxon>
        <taxon>Gammaproteobacteria</taxon>
        <taxon>Oceanospirillales</taxon>
        <taxon>Terasakiispira</taxon>
    </lineage>
</organism>
<keyword evidence="1" id="KW-0812">Transmembrane</keyword>
<feature type="domain" description="YcxB-like C-terminal" evidence="2">
    <location>
        <begin position="97"/>
        <end position="142"/>
    </location>
</feature>
<sequence>MQVAYRWSRAQFVRASLYDYELGPNSRRRKVVTMVVIIAILGTLGLNYAHRGFAQSDLVLVAVGLLWYAMRGKLLAWSFRRAFDRAQSTPMSLQFDLSEDELATTVNDQTNRMPWSQLKRVVRTPEGFLLYPGPMWLPVAHLQGEASAEQMAALLQRKVDDYQDRQHHKLKLKDDD</sequence>
<dbReference type="Proteomes" id="UP000094291">
    <property type="component" value="Unassembled WGS sequence"/>
</dbReference>